<keyword evidence="3" id="KW-0560">Oxidoreductase</keyword>
<comment type="subcellular location">
    <subcellularLocation>
        <location evidence="1">Cell membrane</location>
        <topology evidence="1">Multi-pass membrane protein</topology>
    </subcellularLocation>
</comment>
<evidence type="ECO:0000256" key="2">
    <source>
        <dbReference type="SAM" id="MobiDB-lite"/>
    </source>
</evidence>
<dbReference type="GO" id="GO:0048038">
    <property type="term" value="F:quinone binding"/>
    <property type="evidence" value="ECO:0007669"/>
    <property type="project" value="UniProtKB-UniRule"/>
</dbReference>
<keyword evidence="1" id="KW-0520">NAD</keyword>
<feature type="compositionally biased region" description="Basic and acidic residues" evidence="2">
    <location>
        <begin position="303"/>
        <end position="323"/>
    </location>
</feature>
<evidence type="ECO:0000313" key="4">
    <source>
        <dbReference type="Proteomes" id="UP001211044"/>
    </source>
</evidence>
<dbReference type="PANTHER" id="PTHR33269:SF19">
    <property type="entry name" value="NADH-QUINONE OXIDOREDUCTASE SUBUNIT J"/>
    <property type="match status" value="1"/>
</dbReference>
<dbReference type="Proteomes" id="UP001211044">
    <property type="component" value="Chromosome"/>
</dbReference>
<evidence type="ECO:0000256" key="1">
    <source>
        <dbReference type="RuleBase" id="RU004429"/>
    </source>
</evidence>
<accession>A0AB38XMZ6</accession>
<keyword evidence="1" id="KW-0874">Quinone</keyword>
<dbReference type="NCBIfam" id="NF005165">
    <property type="entry name" value="PRK06638.1-5"/>
    <property type="match status" value="1"/>
</dbReference>
<protein>
    <recommendedName>
        <fullName evidence="1">NADH-quinone oxidoreductase subunit J</fullName>
        <ecNumber evidence="1">7.1.1.-</ecNumber>
    </recommendedName>
</protein>
<dbReference type="GO" id="GO:0008137">
    <property type="term" value="F:NADH dehydrogenase (ubiquinone) activity"/>
    <property type="evidence" value="ECO:0007669"/>
    <property type="project" value="UniProtKB-UniRule"/>
</dbReference>
<keyword evidence="1" id="KW-0472">Membrane</keyword>
<dbReference type="AlphaFoldDB" id="A0AB38XMZ6"/>
<feature type="compositionally biased region" description="Basic and acidic residues" evidence="2">
    <location>
        <begin position="262"/>
        <end position="277"/>
    </location>
</feature>
<dbReference type="InterPro" id="IPR042106">
    <property type="entry name" value="Nuo/plastoQ_OxRdtase_6_NuoJ"/>
</dbReference>
<name>A0AB38XMZ6_9ACTO</name>
<dbReference type="GO" id="GO:0016491">
    <property type="term" value="F:oxidoreductase activity"/>
    <property type="evidence" value="ECO:0007669"/>
    <property type="project" value="UniProtKB-KW"/>
</dbReference>
<dbReference type="KEGG" id="wne:PIG85_08320"/>
<dbReference type="Gene3D" id="1.20.120.1200">
    <property type="entry name" value="NADH-ubiquinone/plastoquinone oxidoreductase chain 6, subunit NuoJ"/>
    <property type="match status" value="1"/>
</dbReference>
<keyword evidence="1" id="KW-0812">Transmembrane</keyword>
<feature type="transmembrane region" description="Helical" evidence="1">
    <location>
        <begin position="18"/>
        <end position="36"/>
    </location>
</feature>
<gene>
    <name evidence="3" type="ORF">PIG85_08320</name>
</gene>
<feature type="transmembrane region" description="Helical" evidence="1">
    <location>
        <begin position="71"/>
        <end position="94"/>
    </location>
</feature>
<keyword evidence="1" id="KW-1003">Cell membrane</keyword>
<feature type="region of interest" description="Disordered" evidence="2">
    <location>
        <begin position="251"/>
        <end position="323"/>
    </location>
</feature>
<dbReference type="EC" id="7.1.1.-" evidence="1"/>
<feature type="transmembrane region" description="Helical" evidence="1">
    <location>
        <begin position="41"/>
        <end position="59"/>
    </location>
</feature>
<dbReference type="GO" id="GO:0005886">
    <property type="term" value="C:plasma membrane"/>
    <property type="evidence" value="ECO:0007669"/>
    <property type="project" value="UniProtKB-SubCell"/>
</dbReference>
<organism evidence="3 4">
    <name type="scientific">Winkia neuii subsp. anitrata</name>
    <dbReference type="NCBI Taxonomy" id="29318"/>
    <lineage>
        <taxon>Bacteria</taxon>
        <taxon>Bacillati</taxon>
        <taxon>Actinomycetota</taxon>
        <taxon>Actinomycetes</taxon>
        <taxon>Actinomycetales</taxon>
        <taxon>Actinomycetaceae</taxon>
        <taxon>Winkia</taxon>
    </lineage>
</organism>
<keyword evidence="1" id="KW-1133">Transmembrane helix</keyword>
<proteinExistence type="inferred from homology"/>
<dbReference type="InterPro" id="IPR001457">
    <property type="entry name" value="NADH_UbQ/plastoQ_OxRdtase_su6"/>
</dbReference>
<dbReference type="PANTHER" id="PTHR33269">
    <property type="entry name" value="NADH-UBIQUINONE OXIDOREDUCTASE CHAIN 6"/>
    <property type="match status" value="1"/>
</dbReference>
<reference evidence="3" key="1">
    <citation type="submission" date="2023-01" db="EMBL/GenBank/DDBJ databases">
        <title>Comparative Genomic Analysis of the Clinically-Derived Winkia Strain NY0527 Provides Evidence into the Taxonomic Reassignment of Winkia neuii and Characterizes Their Virulence Traits.</title>
        <authorList>
            <person name="Cai X."/>
            <person name="Peng Y."/>
            <person name="Li M."/>
            <person name="Qiu Y."/>
            <person name="Wang Y."/>
            <person name="Xu L."/>
            <person name="Hou Q."/>
        </authorList>
    </citation>
    <scope>NUCLEOTIDE SEQUENCE</scope>
    <source>
        <strain evidence="3">NY0527</strain>
    </source>
</reference>
<dbReference type="RefSeq" id="WP_239181429.1">
    <property type="nucleotide sequence ID" value="NZ_CP116394.1"/>
</dbReference>
<feature type="transmembrane region" description="Helical" evidence="1">
    <location>
        <begin position="106"/>
        <end position="125"/>
    </location>
</feature>
<comment type="function">
    <text evidence="1">NDH-1 shuttles electrons from NADH, via FMN and iron-sulfur (Fe-S) centers, to quinones in the respiratory chain. Couples the redox reaction to proton translocation (for every two electrons transferred, four hydrogen ions are translocated across the cytoplasmic membrane), and thus conserves the redox energy in a proton gradient.</text>
</comment>
<comment type="similarity">
    <text evidence="1">Belongs to the complex I subunit 6 family.</text>
</comment>
<feature type="transmembrane region" description="Helical" evidence="1">
    <location>
        <begin position="158"/>
        <end position="178"/>
    </location>
</feature>
<dbReference type="Pfam" id="PF00499">
    <property type="entry name" value="Oxidored_q3"/>
    <property type="match status" value="1"/>
</dbReference>
<dbReference type="EMBL" id="CP116394">
    <property type="protein sequence ID" value="WCE45643.1"/>
    <property type="molecule type" value="Genomic_DNA"/>
</dbReference>
<sequence length="323" mass="33904">MNTLLPLAAQSISTGETVMFWVAAPLLVLAALGVALCRKAVHSAICMVAAMLILALLYIEQGGLFLGVVQVVVYTGAIMMMILFVVMMVGVSASDNYRKSPASLRWFAYLAGAVLIALLTCAIVASKLPAVGHLADANGADNPVAVGISIFTQHTHTLVLADVLLITAVVGSMLLNHADRLAPKADQRHTLAARWNAWRTRGTHIGQLPAPGVYASTNAVDVPAISGETGEPIEASVSRVLRARGEARTLSTVEPSASAALREQRHGDKAKGLHGREATQAVGRSGAWGMPGQSAPTGLMQPGKREVEKAHSQTVEGKEGEDK</sequence>
<evidence type="ECO:0000313" key="3">
    <source>
        <dbReference type="EMBL" id="WCE45643.1"/>
    </source>
</evidence>
<comment type="catalytic activity">
    <reaction evidence="1">
        <text>a quinone + NADH + 5 H(+)(in) = a quinol + NAD(+) + 4 H(+)(out)</text>
        <dbReference type="Rhea" id="RHEA:57888"/>
        <dbReference type="ChEBI" id="CHEBI:15378"/>
        <dbReference type="ChEBI" id="CHEBI:24646"/>
        <dbReference type="ChEBI" id="CHEBI:57540"/>
        <dbReference type="ChEBI" id="CHEBI:57945"/>
        <dbReference type="ChEBI" id="CHEBI:132124"/>
    </reaction>
</comment>